<dbReference type="EMBL" id="JAETWB010000003">
    <property type="protein sequence ID" value="MBL6078358.1"/>
    <property type="molecule type" value="Genomic_DNA"/>
</dbReference>
<evidence type="ECO:0000259" key="4">
    <source>
        <dbReference type="Pfam" id="PF13458"/>
    </source>
</evidence>
<protein>
    <submittedName>
        <fullName evidence="5">ABC transporter substrate-binding protein</fullName>
    </submittedName>
</protein>
<evidence type="ECO:0000313" key="6">
    <source>
        <dbReference type="Proteomes" id="UP000660885"/>
    </source>
</evidence>
<proteinExistence type="inferred from homology"/>
<dbReference type="Pfam" id="PF13458">
    <property type="entry name" value="Peripla_BP_6"/>
    <property type="match status" value="1"/>
</dbReference>
<sequence length="402" mass="44325">MMPTRRHLLAAGAAALAAPAIARAQETPGVTASEIRIGNTMPYSGPASAYGSIGRSHQHFFRMVNEQGGIAGRKINFITYDDGYSPPKTVEQVRRLVEQDKVAFLFNTLGTASNSAILRYVNQRKVPHLFLSTGADKWGNYQDTPWTMGWQPSYRTEAQIYMKYMLEQKPNAKLALLYQNDDFGKDYVTGVKDVLGARYDSIVKPVSYEATDPTIDSQVVSLQASGADVLLTAATPKFAAQTIRRVADLGWKPLHYLTNVSISVGTVMEPAGPERGVGIITSAYLKDPTDPGWANDAGMNQWRAFMQKYIPDGDMKDGSFPFAFGIATTLMQVLKQCEGNFSRESIMRQAASLRALEIPTLIPGILVNTAPDNFHPIRQMQLQKWTGSTWERFGSLIEGAKV</sequence>
<feature type="domain" description="Leucine-binding protein" evidence="4">
    <location>
        <begin position="34"/>
        <end position="386"/>
    </location>
</feature>
<reference evidence="5 6" key="1">
    <citation type="submission" date="2021-01" db="EMBL/GenBank/DDBJ databases">
        <title>Belnapia mucosa sp. nov. and Belnapia arida sp. nov., isolated from the Tabernas Desert (Almeria, Spain).</title>
        <authorList>
            <person name="Molina-Menor E."/>
            <person name="Vidal-Verdu A."/>
            <person name="Calonge A."/>
            <person name="Satari L."/>
            <person name="Pereto J."/>
            <person name="Porcar M."/>
        </authorList>
    </citation>
    <scope>NUCLEOTIDE SEQUENCE [LARGE SCALE GENOMIC DNA]</scope>
    <source>
        <strain evidence="5 6">T18</strain>
    </source>
</reference>
<name>A0ABS1U0Z2_9PROT</name>
<evidence type="ECO:0000256" key="2">
    <source>
        <dbReference type="ARBA" id="ARBA00022729"/>
    </source>
</evidence>
<dbReference type="Proteomes" id="UP000660885">
    <property type="component" value="Unassembled WGS sequence"/>
</dbReference>
<dbReference type="PANTHER" id="PTHR47235:SF1">
    <property type="entry name" value="BLR6548 PROTEIN"/>
    <property type="match status" value="1"/>
</dbReference>
<comment type="caution">
    <text evidence="5">The sequence shown here is derived from an EMBL/GenBank/DDBJ whole genome shotgun (WGS) entry which is preliminary data.</text>
</comment>
<evidence type="ECO:0000256" key="1">
    <source>
        <dbReference type="ARBA" id="ARBA00010062"/>
    </source>
</evidence>
<dbReference type="CDD" id="cd06343">
    <property type="entry name" value="PBP1_ABC_ligand_binding-like"/>
    <property type="match status" value="1"/>
</dbReference>
<dbReference type="InterPro" id="IPR028082">
    <property type="entry name" value="Peripla_BP_I"/>
</dbReference>
<accession>A0ABS1U0Z2</accession>
<dbReference type="PROSITE" id="PS51318">
    <property type="entry name" value="TAT"/>
    <property type="match status" value="1"/>
</dbReference>
<feature type="chain" id="PRO_5045991536" evidence="3">
    <location>
        <begin position="25"/>
        <end position="402"/>
    </location>
</feature>
<dbReference type="SUPFAM" id="SSF53822">
    <property type="entry name" value="Periplasmic binding protein-like I"/>
    <property type="match status" value="1"/>
</dbReference>
<evidence type="ECO:0000313" key="5">
    <source>
        <dbReference type="EMBL" id="MBL6078358.1"/>
    </source>
</evidence>
<gene>
    <name evidence="5" type="ORF">JMJ56_10105</name>
</gene>
<feature type="signal peptide" evidence="3">
    <location>
        <begin position="1"/>
        <end position="24"/>
    </location>
</feature>
<comment type="similarity">
    <text evidence="1">Belongs to the leucine-binding protein family.</text>
</comment>
<keyword evidence="6" id="KW-1185">Reference proteome</keyword>
<evidence type="ECO:0000256" key="3">
    <source>
        <dbReference type="SAM" id="SignalP"/>
    </source>
</evidence>
<dbReference type="InterPro" id="IPR028081">
    <property type="entry name" value="Leu-bd"/>
</dbReference>
<organism evidence="5 6">
    <name type="scientific">Belnapia arida</name>
    <dbReference type="NCBI Taxonomy" id="2804533"/>
    <lineage>
        <taxon>Bacteria</taxon>
        <taxon>Pseudomonadati</taxon>
        <taxon>Pseudomonadota</taxon>
        <taxon>Alphaproteobacteria</taxon>
        <taxon>Acetobacterales</taxon>
        <taxon>Roseomonadaceae</taxon>
        <taxon>Belnapia</taxon>
    </lineage>
</organism>
<dbReference type="PANTHER" id="PTHR47235">
    <property type="entry name" value="BLR6548 PROTEIN"/>
    <property type="match status" value="1"/>
</dbReference>
<dbReference type="Gene3D" id="3.40.50.2300">
    <property type="match status" value="2"/>
</dbReference>
<keyword evidence="2 3" id="KW-0732">Signal</keyword>
<dbReference type="InterPro" id="IPR006311">
    <property type="entry name" value="TAT_signal"/>
</dbReference>